<protein>
    <submittedName>
        <fullName evidence="1">Uncharacterized protein</fullName>
    </submittedName>
</protein>
<dbReference type="EMBL" id="QFXE01000016">
    <property type="protein sequence ID" value="RDH84252.1"/>
    <property type="molecule type" value="Genomic_DNA"/>
</dbReference>
<proteinExistence type="predicted"/>
<accession>A0A370DH82</accession>
<dbReference type="Proteomes" id="UP000254771">
    <property type="component" value="Unassembled WGS sequence"/>
</dbReference>
<name>A0A370DH82_9GAMM</name>
<comment type="caution">
    <text evidence="1">The sequence shown here is derived from an EMBL/GenBank/DDBJ whole genome shotgun (WGS) entry which is preliminary data.</text>
</comment>
<keyword evidence="2" id="KW-1185">Reference proteome</keyword>
<gene>
    <name evidence="1" type="ORF">DIZ78_12790</name>
</gene>
<dbReference type="AlphaFoldDB" id="A0A370DH82"/>
<evidence type="ECO:0000313" key="1">
    <source>
        <dbReference type="EMBL" id="RDH84252.1"/>
    </source>
</evidence>
<reference evidence="1 2" key="1">
    <citation type="journal article" date="2018" name="ISME J.">
        <title>Endosymbiont genomes yield clues of tubeworm success.</title>
        <authorList>
            <person name="Li Y."/>
            <person name="Liles M.R."/>
            <person name="Halanych K.M."/>
        </authorList>
    </citation>
    <scope>NUCLEOTIDE SEQUENCE [LARGE SCALE GENOMIC DNA]</scope>
    <source>
        <strain evidence="1">A1462</strain>
    </source>
</reference>
<evidence type="ECO:0000313" key="2">
    <source>
        <dbReference type="Proteomes" id="UP000254771"/>
    </source>
</evidence>
<sequence length="95" mass="11263">MQETKSEFRLWRLIAAVLAILLVISASAQWYARNITLPRHCENPQETLTLARRVITERTPYIKAARLTFLVPRESEEPIDSYMERLRLYLDQQCR</sequence>
<organism evidence="1 2">
    <name type="scientific">endosymbiont of Escarpia spicata</name>
    <dbReference type="NCBI Taxonomy" id="2200908"/>
    <lineage>
        <taxon>Bacteria</taxon>
        <taxon>Pseudomonadati</taxon>
        <taxon>Pseudomonadota</taxon>
        <taxon>Gammaproteobacteria</taxon>
        <taxon>sulfur-oxidizing symbionts</taxon>
    </lineage>
</organism>